<dbReference type="EMBL" id="JAXIVU010000021">
    <property type="protein sequence ID" value="MDY7220205.1"/>
    <property type="molecule type" value="Genomic_DNA"/>
</dbReference>
<keyword evidence="1" id="KW-1133">Transmembrane helix</keyword>
<gene>
    <name evidence="5" type="ORF">TOI97_11590</name>
</gene>
<evidence type="ECO:0000259" key="4">
    <source>
        <dbReference type="PROSITE" id="PS50887"/>
    </source>
</evidence>
<dbReference type="InterPro" id="IPR000014">
    <property type="entry name" value="PAS"/>
</dbReference>
<feature type="transmembrane region" description="Helical" evidence="1">
    <location>
        <begin position="40"/>
        <end position="65"/>
    </location>
</feature>
<comment type="caution">
    <text evidence="5">The sequence shown here is derived from an EMBL/GenBank/DDBJ whole genome shotgun (WGS) entry which is preliminary data.</text>
</comment>
<dbReference type="SMART" id="SM00091">
    <property type="entry name" value="PAS"/>
    <property type="match status" value="2"/>
</dbReference>
<dbReference type="InterPro" id="IPR000160">
    <property type="entry name" value="GGDEF_dom"/>
</dbReference>
<feature type="domain" description="PAS" evidence="2">
    <location>
        <begin position="205"/>
        <end position="251"/>
    </location>
</feature>
<proteinExistence type="predicted"/>
<dbReference type="InterPro" id="IPR043128">
    <property type="entry name" value="Rev_trsase/Diguanyl_cyclase"/>
</dbReference>
<evidence type="ECO:0000259" key="2">
    <source>
        <dbReference type="PROSITE" id="PS50112"/>
    </source>
</evidence>
<dbReference type="NCBIfam" id="TIGR00254">
    <property type="entry name" value="GGDEF"/>
    <property type="match status" value="1"/>
</dbReference>
<dbReference type="Pfam" id="PF13426">
    <property type="entry name" value="PAS_9"/>
    <property type="match status" value="1"/>
</dbReference>
<dbReference type="InterPro" id="IPR035965">
    <property type="entry name" value="PAS-like_dom_sf"/>
</dbReference>
<dbReference type="SUPFAM" id="SSF55073">
    <property type="entry name" value="Nucleotide cyclase"/>
    <property type="match status" value="1"/>
</dbReference>
<dbReference type="InterPro" id="IPR029787">
    <property type="entry name" value="Nucleotide_cyclase"/>
</dbReference>
<reference evidence="5 6" key="1">
    <citation type="submission" date="2023-12" db="EMBL/GenBank/DDBJ databases">
        <title>Denitrificimonas halotolerans sp. nov.,a novel species isolated from landfill leachate.</title>
        <authorList>
            <person name="Wang S."/>
        </authorList>
    </citation>
    <scope>NUCLEOTIDE SEQUENCE [LARGE SCALE GENOMIC DNA]</scope>
    <source>
        <strain evidence="5 6">JX-1</strain>
    </source>
</reference>
<feature type="transmembrane region" description="Helical" evidence="1">
    <location>
        <begin position="7"/>
        <end position="28"/>
    </location>
</feature>
<dbReference type="PANTHER" id="PTHR44757">
    <property type="entry name" value="DIGUANYLATE CYCLASE DGCP"/>
    <property type="match status" value="1"/>
</dbReference>
<evidence type="ECO:0000256" key="1">
    <source>
        <dbReference type="SAM" id="Phobius"/>
    </source>
</evidence>
<dbReference type="SUPFAM" id="SSF55785">
    <property type="entry name" value="PYP-like sensor domain (PAS domain)"/>
    <property type="match status" value="2"/>
</dbReference>
<dbReference type="GO" id="GO:0052621">
    <property type="term" value="F:diguanylate cyclase activity"/>
    <property type="evidence" value="ECO:0007669"/>
    <property type="project" value="UniProtKB-EC"/>
</dbReference>
<sequence>MKTDRALLKYFLLYTALVCAWLLGSFYWQANRAIHTDHNALALFINLVSLAVFSAVFWFLALILYNKHQAKLEAGAKTQLKRLKLALDAAQEALWDWSLNDDEEIFFSAAYCAKLGYTQAEFGNNQSAWQKHLIPEERERVYRNVMNFIAEGDGDYDSTYRMQHKDGSQRWIRSRGRLIKNANGIPVRLIGIAQDITEQRGAEERLKQAHAVFESTNEGVLITDSDNTIIHINPAFSRITGYSPEEVIGQTPRMFKSGRHTPEFYQNLWKTLETTDEWRGEIWNRRKNGEILPQYQTIRLIRDENGFISHNVAVFSDIAVLHNSPAQLSYHAYYDPLTGLGNRTHLQERLKTLLHTSAQQQQSGAVLLIDLDNFKHINDKLGHHLGDQLLQAVAQRISKVVRNKCSLARIGRDQFVAVCDCLESTEQATALAEQTLAHMHEPFHLDNKVIKVSLCVAVEQLPNSTNNPEALMHSLENTLKRAKAQGPGSFALAQDHTAQL</sequence>
<dbReference type="CDD" id="cd00130">
    <property type="entry name" value="PAS"/>
    <property type="match status" value="2"/>
</dbReference>
<feature type="domain" description="GGDEF" evidence="4">
    <location>
        <begin position="362"/>
        <end position="495"/>
    </location>
</feature>
<dbReference type="Pfam" id="PF08447">
    <property type="entry name" value="PAS_3"/>
    <property type="match status" value="1"/>
</dbReference>
<dbReference type="SMART" id="SM00086">
    <property type="entry name" value="PAC"/>
    <property type="match status" value="2"/>
</dbReference>
<dbReference type="InterPro" id="IPR013655">
    <property type="entry name" value="PAS_fold_3"/>
</dbReference>
<dbReference type="Proteomes" id="UP001294570">
    <property type="component" value="Unassembled WGS sequence"/>
</dbReference>
<evidence type="ECO:0000313" key="5">
    <source>
        <dbReference type="EMBL" id="MDY7220205.1"/>
    </source>
</evidence>
<keyword evidence="6" id="KW-1185">Reference proteome</keyword>
<keyword evidence="1" id="KW-0472">Membrane</keyword>
<accession>A0ABU5GT93</accession>
<keyword evidence="1" id="KW-0812">Transmembrane</keyword>
<dbReference type="NCBIfam" id="TIGR00229">
    <property type="entry name" value="sensory_box"/>
    <property type="match status" value="2"/>
</dbReference>
<keyword evidence="5" id="KW-0808">Transferase</keyword>
<dbReference type="InterPro" id="IPR000700">
    <property type="entry name" value="PAS-assoc_C"/>
</dbReference>
<feature type="domain" description="PAC" evidence="3">
    <location>
        <begin position="156"/>
        <end position="208"/>
    </location>
</feature>
<dbReference type="EC" id="2.7.7.65" evidence="5"/>
<dbReference type="InterPro" id="IPR001610">
    <property type="entry name" value="PAC"/>
</dbReference>
<dbReference type="InterPro" id="IPR052155">
    <property type="entry name" value="Biofilm_reg_signaling"/>
</dbReference>
<name>A0ABU5GT93_9GAMM</name>
<dbReference type="PROSITE" id="PS50113">
    <property type="entry name" value="PAC"/>
    <property type="match status" value="1"/>
</dbReference>
<dbReference type="Gene3D" id="3.30.70.270">
    <property type="match status" value="1"/>
</dbReference>
<dbReference type="SMART" id="SM00267">
    <property type="entry name" value="GGDEF"/>
    <property type="match status" value="1"/>
</dbReference>
<organism evidence="5 6">
    <name type="scientific">Denitrificimonas halotolerans</name>
    <dbReference type="NCBI Taxonomy" id="3098930"/>
    <lineage>
        <taxon>Bacteria</taxon>
        <taxon>Pseudomonadati</taxon>
        <taxon>Pseudomonadota</taxon>
        <taxon>Gammaproteobacteria</taxon>
        <taxon>Pseudomonadales</taxon>
        <taxon>Pseudomonadaceae</taxon>
        <taxon>Denitrificimonas</taxon>
    </lineage>
</organism>
<evidence type="ECO:0000313" key="6">
    <source>
        <dbReference type="Proteomes" id="UP001294570"/>
    </source>
</evidence>
<dbReference type="Pfam" id="PF00990">
    <property type="entry name" value="GGDEF"/>
    <property type="match status" value="1"/>
</dbReference>
<protein>
    <submittedName>
        <fullName evidence="5">Diguanylate cyclase</fullName>
        <ecNumber evidence="5">2.7.7.65</ecNumber>
    </submittedName>
</protein>
<dbReference type="Gene3D" id="3.30.450.20">
    <property type="entry name" value="PAS domain"/>
    <property type="match status" value="2"/>
</dbReference>
<dbReference type="PANTHER" id="PTHR44757:SF2">
    <property type="entry name" value="BIOFILM ARCHITECTURE MAINTENANCE PROTEIN MBAA"/>
    <property type="match status" value="1"/>
</dbReference>
<dbReference type="RefSeq" id="WP_321554290.1">
    <property type="nucleotide sequence ID" value="NZ_JAXIVU010000021.1"/>
</dbReference>
<evidence type="ECO:0000259" key="3">
    <source>
        <dbReference type="PROSITE" id="PS50113"/>
    </source>
</evidence>
<dbReference type="PROSITE" id="PS50887">
    <property type="entry name" value="GGDEF"/>
    <property type="match status" value="1"/>
</dbReference>
<keyword evidence="5" id="KW-0548">Nucleotidyltransferase</keyword>
<dbReference type="PROSITE" id="PS50112">
    <property type="entry name" value="PAS"/>
    <property type="match status" value="1"/>
</dbReference>
<dbReference type="CDD" id="cd01949">
    <property type="entry name" value="GGDEF"/>
    <property type="match status" value="1"/>
</dbReference>